<evidence type="ECO:0000313" key="2">
    <source>
        <dbReference type="EMBL" id="JAH46757.1"/>
    </source>
</evidence>
<dbReference type="EMBL" id="GBXM01061820">
    <property type="protein sequence ID" value="JAH46757.1"/>
    <property type="molecule type" value="Transcribed_RNA"/>
</dbReference>
<evidence type="ECO:0000256" key="1">
    <source>
        <dbReference type="SAM" id="MobiDB-lite"/>
    </source>
</evidence>
<reference evidence="2" key="2">
    <citation type="journal article" date="2015" name="Fish Shellfish Immunol.">
        <title>Early steps in the European eel (Anguilla anguilla)-Vibrio vulnificus interaction in the gills: Role of the RtxA13 toxin.</title>
        <authorList>
            <person name="Callol A."/>
            <person name="Pajuelo D."/>
            <person name="Ebbesson L."/>
            <person name="Teles M."/>
            <person name="MacKenzie S."/>
            <person name="Amaro C."/>
        </authorList>
    </citation>
    <scope>NUCLEOTIDE SEQUENCE</scope>
</reference>
<proteinExistence type="predicted"/>
<feature type="region of interest" description="Disordered" evidence="1">
    <location>
        <begin position="1"/>
        <end position="21"/>
    </location>
</feature>
<protein>
    <submittedName>
        <fullName evidence="2">Uncharacterized protein</fullName>
    </submittedName>
</protein>
<feature type="compositionally biased region" description="Basic and acidic residues" evidence="1">
    <location>
        <begin position="12"/>
        <end position="21"/>
    </location>
</feature>
<feature type="compositionally biased region" description="Polar residues" evidence="1">
    <location>
        <begin position="1"/>
        <end position="11"/>
    </location>
</feature>
<name>A0A0E9SZU4_ANGAN</name>
<dbReference type="AlphaFoldDB" id="A0A0E9SZU4"/>
<sequence>MAAKRTGNSQETSREHTGETS</sequence>
<organism evidence="2">
    <name type="scientific">Anguilla anguilla</name>
    <name type="common">European freshwater eel</name>
    <name type="synonym">Muraena anguilla</name>
    <dbReference type="NCBI Taxonomy" id="7936"/>
    <lineage>
        <taxon>Eukaryota</taxon>
        <taxon>Metazoa</taxon>
        <taxon>Chordata</taxon>
        <taxon>Craniata</taxon>
        <taxon>Vertebrata</taxon>
        <taxon>Euteleostomi</taxon>
        <taxon>Actinopterygii</taxon>
        <taxon>Neopterygii</taxon>
        <taxon>Teleostei</taxon>
        <taxon>Anguilliformes</taxon>
        <taxon>Anguillidae</taxon>
        <taxon>Anguilla</taxon>
    </lineage>
</organism>
<accession>A0A0E9SZU4</accession>
<reference evidence="2" key="1">
    <citation type="submission" date="2014-11" db="EMBL/GenBank/DDBJ databases">
        <authorList>
            <person name="Amaro Gonzalez C."/>
        </authorList>
    </citation>
    <scope>NUCLEOTIDE SEQUENCE</scope>
</reference>